<gene>
    <name evidence="1" type="ORF">AXE65_02340</name>
</gene>
<evidence type="ECO:0000313" key="2">
    <source>
        <dbReference type="Proteomes" id="UP000072660"/>
    </source>
</evidence>
<name>A0A139SUW0_9GAMM</name>
<proteinExistence type="predicted"/>
<dbReference type="Proteomes" id="UP000072660">
    <property type="component" value="Unassembled WGS sequence"/>
</dbReference>
<reference evidence="1 2" key="1">
    <citation type="submission" date="2016-02" db="EMBL/GenBank/DDBJ databases">
        <authorList>
            <person name="Wen L."/>
            <person name="He K."/>
            <person name="Yang H."/>
        </authorList>
    </citation>
    <scope>NUCLEOTIDE SEQUENCE [LARGE SCALE GENOMIC DNA]</scope>
    <source>
        <strain evidence="1 2">CV58</strain>
    </source>
</reference>
<evidence type="ECO:0000313" key="1">
    <source>
        <dbReference type="EMBL" id="KXU38251.1"/>
    </source>
</evidence>
<keyword evidence="2" id="KW-1185">Reference proteome</keyword>
<sequence>MPTQQLSAKAKDIYSSAIEAREAALDACARIDAYLAQLENERQINEMAFRALQEFRGFYYAEMGFSIECLAKGMELTPEQWAVIRDNHVFTERSRAAIDNYFYGENK</sequence>
<organism evidence="1 2">
    <name type="scientific">Ventosimonas gracilis</name>
    <dbReference type="NCBI Taxonomy" id="1680762"/>
    <lineage>
        <taxon>Bacteria</taxon>
        <taxon>Pseudomonadati</taxon>
        <taxon>Pseudomonadota</taxon>
        <taxon>Gammaproteobacteria</taxon>
        <taxon>Pseudomonadales</taxon>
        <taxon>Ventosimonadaceae</taxon>
        <taxon>Ventosimonas</taxon>
    </lineage>
</organism>
<dbReference type="RefSeq" id="WP_068390037.1">
    <property type="nucleotide sequence ID" value="NZ_LSZO01000149.1"/>
</dbReference>
<comment type="caution">
    <text evidence="1">The sequence shown here is derived from an EMBL/GenBank/DDBJ whole genome shotgun (WGS) entry which is preliminary data.</text>
</comment>
<dbReference type="EMBL" id="LSZO01000149">
    <property type="protein sequence ID" value="KXU38251.1"/>
    <property type="molecule type" value="Genomic_DNA"/>
</dbReference>
<dbReference type="AlphaFoldDB" id="A0A139SUW0"/>
<protein>
    <submittedName>
        <fullName evidence="1">Uncharacterized protein</fullName>
    </submittedName>
</protein>
<accession>A0A139SUW0</accession>